<accession>A0A4Q7J4J5</accession>
<dbReference type="Gene3D" id="1.20.144.10">
    <property type="entry name" value="Phosphatidic acid phosphatase type 2/haloperoxidase"/>
    <property type="match status" value="1"/>
</dbReference>
<evidence type="ECO:0000259" key="2">
    <source>
        <dbReference type="Pfam" id="PF01569"/>
    </source>
</evidence>
<sequence>MSTDLASATTVPLHTRAVRRRRPELWAALGCVFGLALVCLVFVWTRTGQRIDGVLLPRAERGGGYEQRSALSEPAGAVLRLVGNPLLLAFALGAILLAGLLLRRLRAGAAGVAVVLGSIAAARVLKELIVRPDLDVIGSTTHNSFPSGHVAATAGLVFAVLLLVPPRVRPWLVLPGAAGIGVVVGATMVAGWHRLSDGLGAVLVAAILFCLAVAVTRRPAALR</sequence>
<proteinExistence type="predicted"/>
<dbReference type="Pfam" id="PF01569">
    <property type="entry name" value="PAP2"/>
    <property type="match status" value="1"/>
</dbReference>
<evidence type="ECO:0000256" key="1">
    <source>
        <dbReference type="SAM" id="Phobius"/>
    </source>
</evidence>
<feature type="transmembrane region" description="Helical" evidence="1">
    <location>
        <begin position="107"/>
        <end position="125"/>
    </location>
</feature>
<dbReference type="EMBL" id="SFCC01000009">
    <property type="protein sequence ID" value="RZQ62491.1"/>
    <property type="molecule type" value="Genomic_DNA"/>
</dbReference>
<dbReference type="InterPro" id="IPR000326">
    <property type="entry name" value="PAP2/HPO"/>
</dbReference>
<evidence type="ECO:0000313" key="4">
    <source>
        <dbReference type="Proteomes" id="UP000292003"/>
    </source>
</evidence>
<dbReference type="AlphaFoldDB" id="A0A4Q7J4J5"/>
<protein>
    <submittedName>
        <fullName evidence="3">Phosphatase PAP2 family protein</fullName>
    </submittedName>
</protein>
<dbReference type="Proteomes" id="UP000292003">
    <property type="component" value="Unassembled WGS sequence"/>
</dbReference>
<keyword evidence="1" id="KW-1133">Transmembrane helix</keyword>
<feature type="transmembrane region" description="Helical" evidence="1">
    <location>
        <begin position="198"/>
        <end position="216"/>
    </location>
</feature>
<keyword evidence="1" id="KW-0812">Transmembrane</keyword>
<comment type="caution">
    <text evidence="3">The sequence shown here is derived from an EMBL/GenBank/DDBJ whole genome shotgun (WGS) entry which is preliminary data.</text>
</comment>
<dbReference type="OrthoDB" id="3240395at2"/>
<feature type="transmembrane region" description="Helical" evidence="1">
    <location>
        <begin position="25"/>
        <end position="45"/>
    </location>
</feature>
<reference evidence="3 4" key="1">
    <citation type="submission" date="2019-02" db="EMBL/GenBank/DDBJ databases">
        <title>Draft genome sequence of Amycolatopsis sp. 8-3EHSu isolated from roots of Suaeda maritima.</title>
        <authorList>
            <person name="Duangmal K."/>
            <person name="Chantavorakit T."/>
        </authorList>
    </citation>
    <scope>NUCLEOTIDE SEQUENCE [LARGE SCALE GENOMIC DNA]</scope>
    <source>
        <strain evidence="3 4">8-3EHSu</strain>
    </source>
</reference>
<keyword evidence="4" id="KW-1185">Reference proteome</keyword>
<feature type="transmembrane region" description="Helical" evidence="1">
    <location>
        <begin position="171"/>
        <end position="192"/>
    </location>
</feature>
<feature type="domain" description="Phosphatidic acid phosphatase type 2/haloperoxidase" evidence="2">
    <location>
        <begin position="142"/>
        <end position="216"/>
    </location>
</feature>
<keyword evidence="1" id="KW-0472">Membrane</keyword>
<gene>
    <name evidence="3" type="ORF">EWH70_19770</name>
</gene>
<organism evidence="3 4">
    <name type="scientific">Amycolatopsis suaedae</name>
    <dbReference type="NCBI Taxonomy" id="2510978"/>
    <lineage>
        <taxon>Bacteria</taxon>
        <taxon>Bacillati</taxon>
        <taxon>Actinomycetota</taxon>
        <taxon>Actinomycetes</taxon>
        <taxon>Pseudonocardiales</taxon>
        <taxon>Pseudonocardiaceae</taxon>
        <taxon>Amycolatopsis</taxon>
    </lineage>
</organism>
<dbReference type="SUPFAM" id="SSF48317">
    <property type="entry name" value="Acid phosphatase/Vanadium-dependent haloperoxidase"/>
    <property type="match status" value="1"/>
</dbReference>
<feature type="transmembrane region" description="Helical" evidence="1">
    <location>
        <begin position="81"/>
        <end position="102"/>
    </location>
</feature>
<feature type="transmembrane region" description="Helical" evidence="1">
    <location>
        <begin position="145"/>
        <end position="164"/>
    </location>
</feature>
<name>A0A4Q7J4J5_9PSEU</name>
<dbReference type="InterPro" id="IPR036938">
    <property type="entry name" value="PAP2/HPO_sf"/>
</dbReference>
<dbReference type="RefSeq" id="WP_130476919.1">
    <property type="nucleotide sequence ID" value="NZ_SFCC01000009.1"/>
</dbReference>
<evidence type="ECO:0000313" key="3">
    <source>
        <dbReference type="EMBL" id="RZQ62491.1"/>
    </source>
</evidence>